<dbReference type="STRING" id="999415.HMPREF9943_01480"/>
<dbReference type="PRINTS" id="PR00413">
    <property type="entry name" value="HADHALOGNASE"/>
</dbReference>
<organism evidence="1 2">
    <name type="scientific">Eggerthia catenaformis OT 569 = DSM 20559</name>
    <dbReference type="NCBI Taxonomy" id="999415"/>
    <lineage>
        <taxon>Bacteria</taxon>
        <taxon>Bacillati</taxon>
        <taxon>Bacillota</taxon>
        <taxon>Erysipelotrichia</taxon>
        <taxon>Erysipelotrichales</taxon>
        <taxon>Coprobacillaceae</taxon>
        <taxon>Eggerthia</taxon>
    </lineage>
</organism>
<dbReference type="Proteomes" id="UP000011758">
    <property type="component" value="Unassembled WGS sequence"/>
</dbReference>
<dbReference type="BioCyc" id="ECAT999415-HMP:GTTI-1524-MONOMER"/>
<protein>
    <submittedName>
        <fullName evidence="1">HAD hydrolase, family IA</fullName>
    </submittedName>
</protein>
<dbReference type="PANTHER" id="PTHR43434">
    <property type="entry name" value="PHOSPHOGLYCOLATE PHOSPHATASE"/>
    <property type="match status" value="1"/>
</dbReference>
<dbReference type="InterPro" id="IPR023214">
    <property type="entry name" value="HAD_sf"/>
</dbReference>
<dbReference type="GO" id="GO:0006281">
    <property type="term" value="P:DNA repair"/>
    <property type="evidence" value="ECO:0007669"/>
    <property type="project" value="TreeGrafter"/>
</dbReference>
<dbReference type="PATRIC" id="fig|999415.3.peg.1507"/>
<dbReference type="InterPro" id="IPR036412">
    <property type="entry name" value="HAD-like_sf"/>
</dbReference>
<evidence type="ECO:0000313" key="1">
    <source>
        <dbReference type="EMBL" id="EMD16077.1"/>
    </source>
</evidence>
<dbReference type="Gene3D" id="3.40.50.1000">
    <property type="entry name" value="HAD superfamily/HAD-like"/>
    <property type="match status" value="1"/>
</dbReference>
<name>M2P738_9FIRM</name>
<dbReference type="GO" id="GO:0008967">
    <property type="term" value="F:phosphoglycolate phosphatase activity"/>
    <property type="evidence" value="ECO:0007669"/>
    <property type="project" value="TreeGrafter"/>
</dbReference>
<accession>M2P738</accession>
<evidence type="ECO:0000313" key="2">
    <source>
        <dbReference type="Proteomes" id="UP000011758"/>
    </source>
</evidence>
<dbReference type="EMBL" id="AGEJ01000024">
    <property type="protein sequence ID" value="EMD16077.1"/>
    <property type="molecule type" value="Genomic_DNA"/>
</dbReference>
<dbReference type="SFLD" id="SFLDG01135">
    <property type="entry name" value="C1.5.6:_HAD__Beta-PGM__Phospha"/>
    <property type="match status" value="1"/>
</dbReference>
<dbReference type="SFLD" id="SFLDS00003">
    <property type="entry name" value="Haloacid_Dehalogenase"/>
    <property type="match status" value="1"/>
</dbReference>
<dbReference type="InterPro" id="IPR050155">
    <property type="entry name" value="HAD-like_hydrolase_sf"/>
</dbReference>
<comment type="caution">
    <text evidence="1">The sequence shown here is derived from an EMBL/GenBank/DDBJ whole genome shotgun (WGS) entry which is preliminary data.</text>
</comment>
<dbReference type="PROSITE" id="PS01228">
    <property type="entry name" value="COF_1"/>
    <property type="match status" value="1"/>
</dbReference>
<keyword evidence="1" id="KW-0378">Hydrolase</keyword>
<dbReference type="eggNOG" id="COG0546">
    <property type="taxonomic scope" value="Bacteria"/>
</dbReference>
<reference evidence="1 2" key="1">
    <citation type="submission" date="2013-02" db="EMBL/GenBank/DDBJ databases">
        <title>The Genome Sequence of Lactobacillus catenaformis F0143.</title>
        <authorList>
            <consortium name="The Broad Institute Genome Sequencing Platform"/>
            <person name="Earl A."/>
            <person name="Ward D."/>
            <person name="Feldgarden M."/>
            <person name="Gevers D."/>
            <person name="Izard J."/>
            <person name="Blanton J.M."/>
            <person name="Mathney J."/>
            <person name="Dewhirst F.E."/>
            <person name="Young S.K."/>
            <person name="Zeng Q."/>
            <person name="Gargeya S."/>
            <person name="Fitzgerald M."/>
            <person name="Haas B."/>
            <person name="Abouelleil A."/>
            <person name="Alvarado L."/>
            <person name="Arachchi H.M."/>
            <person name="Berlin A."/>
            <person name="Chapman S.B."/>
            <person name="Gearin G."/>
            <person name="Goldberg J."/>
            <person name="Griggs A."/>
            <person name="Gujja S."/>
            <person name="Hansen M."/>
            <person name="Heiman D."/>
            <person name="Howarth C."/>
            <person name="Larimer J."/>
            <person name="Lui A."/>
            <person name="MacDonald P.J.P."/>
            <person name="McCowen C."/>
            <person name="Montmayeur A."/>
            <person name="Murphy C."/>
            <person name="Neiman D."/>
            <person name="Pearson M."/>
            <person name="Priest M."/>
            <person name="Roberts A."/>
            <person name="Saif S."/>
            <person name="Shea T."/>
            <person name="Sisk P."/>
            <person name="Stolte C."/>
            <person name="Sykes S."/>
            <person name="Wortman J."/>
            <person name="Nusbaum C."/>
            <person name="Birren B."/>
        </authorList>
    </citation>
    <scope>NUCLEOTIDE SEQUENCE [LARGE SCALE GENOMIC DNA]</scope>
    <source>
        <strain evidence="1 2">OT 569</strain>
    </source>
</reference>
<dbReference type="OrthoDB" id="9792518at2"/>
<dbReference type="InterPro" id="IPR041492">
    <property type="entry name" value="HAD_2"/>
</dbReference>
<dbReference type="NCBIfam" id="TIGR01549">
    <property type="entry name" value="HAD-SF-IA-v1"/>
    <property type="match status" value="1"/>
</dbReference>
<sequence length="239" mass="27696">MNYQAVLFDMDGTILNTIDDLTYALNYALDKTSHAHDYSSETVMLFFGSGVNTAIKRALYFEQGMSDEDLLLAGTDQEIRCPEVTDKEIRRVEAIFREYYVNHCHIHTAPYSGIIKFINYLRSNHIKTAVVSNKQNNAVELLVKEWFPDVFDFFTGQKEGIRRKPYPDMIEECLDYLDILKDKCIYIGDSEVDIETGIRSEMDYIAVSWGFRKRSLLEKLKAPIIVDSVDELYNFFDKS</sequence>
<dbReference type="RefSeq" id="WP_004803621.1">
    <property type="nucleotide sequence ID" value="NZ_AUGJ01000007.1"/>
</dbReference>
<dbReference type="Pfam" id="PF13419">
    <property type="entry name" value="HAD_2"/>
    <property type="match status" value="1"/>
</dbReference>
<proteinExistence type="predicted"/>
<dbReference type="Gene3D" id="1.10.150.240">
    <property type="entry name" value="Putative phosphatase, domain 2"/>
    <property type="match status" value="1"/>
</dbReference>
<dbReference type="SUPFAM" id="SSF56784">
    <property type="entry name" value="HAD-like"/>
    <property type="match status" value="1"/>
</dbReference>
<keyword evidence="2" id="KW-1185">Reference proteome</keyword>
<dbReference type="SFLD" id="SFLDG01129">
    <property type="entry name" value="C1.5:_HAD__Beta-PGM__Phosphata"/>
    <property type="match status" value="1"/>
</dbReference>
<dbReference type="AlphaFoldDB" id="M2P738"/>
<dbReference type="InterPro" id="IPR006439">
    <property type="entry name" value="HAD-SF_hydro_IA"/>
</dbReference>
<dbReference type="GO" id="GO:0005829">
    <property type="term" value="C:cytosol"/>
    <property type="evidence" value="ECO:0007669"/>
    <property type="project" value="TreeGrafter"/>
</dbReference>
<dbReference type="PANTHER" id="PTHR43434:SF1">
    <property type="entry name" value="PHOSPHOGLYCOLATE PHOSPHATASE"/>
    <property type="match status" value="1"/>
</dbReference>
<gene>
    <name evidence="1" type="ORF">HMPREF9943_01480</name>
</gene>
<dbReference type="InterPro" id="IPR023198">
    <property type="entry name" value="PGP-like_dom2"/>
</dbReference>